<evidence type="ECO:0000313" key="4">
    <source>
        <dbReference type="EMBL" id="KAK4220762.1"/>
    </source>
</evidence>
<dbReference type="Pfam" id="PF12796">
    <property type="entry name" value="Ank_2"/>
    <property type="match status" value="1"/>
</dbReference>
<reference evidence="4" key="2">
    <citation type="submission" date="2023-05" db="EMBL/GenBank/DDBJ databases">
        <authorList>
            <consortium name="Lawrence Berkeley National Laboratory"/>
            <person name="Steindorff A."/>
            <person name="Hensen N."/>
            <person name="Bonometti L."/>
            <person name="Westerberg I."/>
            <person name="Brannstrom I.O."/>
            <person name="Guillou S."/>
            <person name="Cros-Aarteil S."/>
            <person name="Calhoun S."/>
            <person name="Haridas S."/>
            <person name="Kuo A."/>
            <person name="Mondo S."/>
            <person name="Pangilinan J."/>
            <person name="Riley R."/>
            <person name="Labutti K."/>
            <person name="Andreopoulos B."/>
            <person name="Lipzen A."/>
            <person name="Chen C."/>
            <person name="Yanf M."/>
            <person name="Daum C."/>
            <person name="Ng V."/>
            <person name="Clum A."/>
            <person name="Ohm R."/>
            <person name="Martin F."/>
            <person name="Silar P."/>
            <person name="Natvig D."/>
            <person name="Lalanne C."/>
            <person name="Gautier V."/>
            <person name="Ament-Velasquez S.L."/>
            <person name="Kruys A."/>
            <person name="Hutchinson M.I."/>
            <person name="Powell A.J."/>
            <person name="Barry K."/>
            <person name="Miller A.N."/>
            <person name="Grigoriev I.V."/>
            <person name="Debuchy R."/>
            <person name="Gladieux P."/>
            <person name="Thoren M.H."/>
            <person name="Johannesson H."/>
        </authorList>
    </citation>
    <scope>NUCLEOTIDE SEQUENCE</scope>
    <source>
        <strain evidence="4">CBS 990.96</strain>
    </source>
</reference>
<name>A0AAN7BEV3_9PEZI</name>
<evidence type="ECO:0000256" key="1">
    <source>
        <dbReference type="ARBA" id="ARBA00022737"/>
    </source>
</evidence>
<dbReference type="InterPro" id="IPR051165">
    <property type="entry name" value="Multifunctional_ANK_Repeat"/>
</dbReference>
<keyword evidence="2 3" id="KW-0040">ANK repeat</keyword>
<dbReference type="InterPro" id="IPR036770">
    <property type="entry name" value="Ankyrin_rpt-contain_sf"/>
</dbReference>
<keyword evidence="1" id="KW-0677">Repeat</keyword>
<dbReference type="EMBL" id="MU865646">
    <property type="protein sequence ID" value="KAK4220762.1"/>
    <property type="molecule type" value="Genomic_DNA"/>
</dbReference>
<evidence type="ECO:0000256" key="2">
    <source>
        <dbReference type="ARBA" id="ARBA00023043"/>
    </source>
</evidence>
<dbReference type="PROSITE" id="PS50088">
    <property type="entry name" value="ANK_REPEAT"/>
    <property type="match status" value="2"/>
</dbReference>
<evidence type="ECO:0000256" key="3">
    <source>
        <dbReference type="PROSITE-ProRule" id="PRU00023"/>
    </source>
</evidence>
<dbReference type="Proteomes" id="UP001301958">
    <property type="component" value="Unassembled WGS sequence"/>
</dbReference>
<dbReference type="PANTHER" id="PTHR24123:SF33">
    <property type="entry name" value="PROTEIN HOS4"/>
    <property type="match status" value="1"/>
</dbReference>
<dbReference type="InterPro" id="IPR002110">
    <property type="entry name" value="Ankyrin_rpt"/>
</dbReference>
<dbReference type="SUPFAM" id="SSF48403">
    <property type="entry name" value="Ankyrin repeat"/>
    <property type="match status" value="4"/>
</dbReference>
<sequence>MDNEIKQATRLLQAQRELLRDEQPLGWLRNRFSSPAATDYTYKEINKVLSEVIESDGSVGVVRALLDLGADVNFVRRRNSTTWGKLAQRQQPGERSNLLLRATIRCRPETVNLLAARADQHNLDSVLHHAIIRGDMAVLRTLLEHGASPVLLHDDFQNAVFHNKVELIQALLSGHHLPCLACRSAGLKIAVQNRSMEVVHLLLSHWADVNYQNAGALLEAVEVRRPDFVATLISGSVSASPRSLDAAIGKLHGSIEEDEHVLGREILELLLAAGARGPETIRLTSSGFVEMITRGQIRLLDTILCHRRVAEDYEGVALVEAIRTEQLDIIIKLLAFQPSQRSLTMAISHALMMSNAELQYDVAQALIEAGAQGSCAADALVRIVHCVVSDSQRGDESALSRDSRMFNLLLLEGKADVNYGNGEALQIAVRSSCKDIVEKIVSRIPAPGSLGAALPWAMEISNRDDKQAMVQILLRHQISDDAVGKALVDAFRSEPGNTPLIQLLLTRGSVNYNNGEVFVYAVRNFRPETFHLLLNQGISYKALFTALLEALESPRPTRRVILGELFSRFQLDHLNTALKHVVLEPKPDLPLLKTILESGAEAMHEDGVCIKNAASNLDRDLLALLAQYSGKNKELFTQIFTAIISRDRKWIAFEHAEVIRILLQNGASSQVASRALVDVADCLACKEDKADLARIFLDMFFMFGADVNHENGKALGLAASRGDPVLLSFLLDRRPDSSSTTLALSAAIMAHHEEELLLELLDVMGHSRSAVTDFNRSLPGMPQAPIILCLKSYGHSVAILDSLVIGGCRLDSTISMELCRYTRKSGEDRLSSEIEPVSVLMWALLQEDGVISTEVIEALIRHGADVSYSTPSSKTTPLLVAVKSRRVALVQMLLDNGAKLSVKDSRGRSALFFAAREGDFATLALLLKQNEKPATNDGSLHEAARGFHIPAMKLLLGAGHDPNYRSSRHGGRTALGEIAFKSAAPEDIAVAEETIDLLASVDASPLLKVNGKTVIFLALDNQNNESITRILLNRLLYRTLNSHENTYEQGIYHYSPTMYVSKGVLLGPQSESLLQILSDHGCEDRFYATMEETQPLDAVGLPEDIREYERERRLWEQQNRRAEEVHASQLRRETEKAHAVAHIEDLKHSRSMRHRDELSQQQRQHRGLDHQQTIMTKAEMHHNDSNIRISQGNVNSQIRWQKHNDDMAMIGQKRDAALGHRQHVHLQHIEERKNHEQLNGEFRELRHARSLAQMQSTHRQRWDEKENFNLQQLEFDRKKKLQEYGHTQKKRQLDRELMYEGDQLAAQRQLRDKSFTQERHDMNMTELRTQRGNIIGQVNLEELRRWQQNERGGGMIGGVGGGAVPMRAQRLLA</sequence>
<evidence type="ECO:0000313" key="5">
    <source>
        <dbReference type="Proteomes" id="UP001301958"/>
    </source>
</evidence>
<keyword evidence="5" id="KW-1185">Reference proteome</keyword>
<feature type="repeat" description="ANK" evidence="3">
    <location>
        <begin position="122"/>
        <end position="154"/>
    </location>
</feature>
<protein>
    <submittedName>
        <fullName evidence="4">Ankyrin repeat-containing domain protein</fullName>
    </submittedName>
</protein>
<feature type="repeat" description="ANK" evidence="3">
    <location>
        <begin position="873"/>
        <end position="905"/>
    </location>
</feature>
<reference evidence="4" key="1">
    <citation type="journal article" date="2023" name="Mol. Phylogenet. Evol.">
        <title>Genome-scale phylogeny and comparative genomics of the fungal order Sordariales.</title>
        <authorList>
            <person name="Hensen N."/>
            <person name="Bonometti L."/>
            <person name="Westerberg I."/>
            <person name="Brannstrom I.O."/>
            <person name="Guillou S."/>
            <person name="Cros-Aarteil S."/>
            <person name="Calhoun S."/>
            <person name="Haridas S."/>
            <person name="Kuo A."/>
            <person name="Mondo S."/>
            <person name="Pangilinan J."/>
            <person name="Riley R."/>
            <person name="LaButti K."/>
            <person name="Andreopoulos B."/>
            <person name="Lipzen A."/>
            <person name="Chen C."/>
            <person name="Yan M."/>
            <person name="Daum C."/>
            <person name="Ng V."/>
            <person name="Clum A."/>
            <person name="Steindorff A."/>
            <person name="Ohm R.A."/>
            <person name="Martin F."/>
            <person name="Silar P."/>
            <person name="Natvig D.O."/>
            <person name="Lalanne C."/>
            <person name="Gautier V."/>
            <person name="Ament-Velasquez S.L."/>
            <person name="Kruys A."/>
            <person name="Hutchinson M.I."/>
            <person name="Powell A.J."/>
            <person name="Barry K."/>
            <person name="Miller A.N."/>
            <person name="Grigoriev I.V."/>
            <person name="Debuchy R."/>
            <person name="Gladieux P."/>
            <person name="Hiltunen Thoren M."/>
            <person name="Johannesson H."/>
        </authorList>
    </citation>
    <scope>NUCLEOTIDE SEQUENCE</scope>
    <source>
        <strain evidence="4">CBS 990.96</strain>
    </source>
</reference>
<accession>A0AAN7BEV3</accession>
<dbReference type="SMART" id="SM00248">
    <property type="entry name" value="ANK"/>
    <property type="match status" value="13"/>
</dbReference>
<organism evidence="4 5">
    <name type="scientific">Podospora fimiseda</name>
    <dbReference type="NCBI Taxonomy" id="252190"/>
    <lineage>
        <taxon>Eukaryota</taxon>
        <taxon>Fungi</taxon>
        <taxon>Dikarya</taxon>
        <taxon>Ascomycota</taxon>
        <taxon>Pezizomycotina</taxon>
        <taxon>Sordariomycetes</taxon>
        <taxon>Sordariomycetidae</taxon>
        <taxon>Sordariales</taxon>
        <taxon>Podosporaceae</taxon>
        <taxon>Podospora</taxon>
    </lineage>
</organism>
<dbReference type="Gene3D" id="1.25.40.20">
    <property type="entry name" value="Ankyrin repeat-containing domain"/>
    <property type="match status" value="4"/>
</dbReference>
<proteinExistence type="predicted"/>
<comment type="caution">
    <text evidence="4">The sequence shown here is derived from an EMBL/GenBank/DDBJ whole genome shotgun (WGS) entry which is preliminary data.</text>
</comment>
<gene>
    <name evidence="4" type="ORF">QBC38DRAFT_462235</name>
</gene>
<dbReference type="PROSITE" id="PS50297">
    <property type="entry name" value="ANK_REP_REGION"/>
    <property type="match status" value="2"/>
</dbReference>
<dbReference type="PANTHER" id="PTHR24123">
    <property type="entry name" value="ANKYRIN REPEAT-CONTAINING"/>
    <property type="match status" value="1"/>
</dbReference>